<evidence type="ECO:0000256" key="1">
    <source>
        <dbReference type="SAM" id="MobiDB-lite"/>
    </source>
</evidence>
<dbReference type="EMBL" id="JBBPBM010000034">
    <property type="protein sequence ID" value="KAK8532398.1"/>
    <property type="molecule type" value="Genomic_DNA"/>
</dbReference>
<reference evidence="3 4" key="1">
    <citation type="journal article" date="2024" name="G3 (Bethesda)">
        <title>Genome assembly of Hibiscus sabdariffa L. provides insights into metabolisms of medicinal natural products.</title>
        <authorList>
            <person name="Kim T."/>
        </authorList>
    </citation>
    <scope>NUCLEOTIDE SEQUENCE [LARGE SCALE GENOMIC DNA]</scope>
    <source>
        <strain evidence="3">TK-2024</strain>
        <tissue evidence="3">Old leaves</tissue>
    </source>
</reference>
<feature type="region of interest" description="Disordered" evidence="1">
    <location>
        <begin position="1"/>
        <end position="27"/>
    </location>
</feature>
<protein>
    <submittedName>
        <fullName evidence="3">Uncharacterized protein</fullName>
    </submittedName>
</protein>
<keyword evidence="2" id="KW-0812">Transmembrane</keyword>
<evidence type="ECO:0000313" key="3">
    <source>
        <dbReference type="EMBL" id="KAK8532398.1"/>
    </source>
</evidence>
<organism evidence="3 4">
    <name type="scientific">Hibiscus sabdariffa</name>
    <name type="common">roselle</name>
    <dbReference type="NCBI Taxonomy" id="183260"/>
    <lineage>
        <taxon>Eukaryota</taxon>
        <taxon>Viridiplantae</taxon>
        <taxon>Streptophyta</taxon>
        <taxon>Embryophyta</taxon>
        <taxon>Tracheophyta</taxon>
        <taxon>Spermatophyta</taxon>
        <taxon>Magnoliopsida</taxon>
        <taxon>eudicotyledons</taxon>
        <taxon>Gunneridae</taxon>
        <taxon>Pentapetalae</taxon>
        <taxon>rosids</taxon>
        <taxon>malvids</taxon>
        <taxon>Malvales</taxon>
        <taxon>Malvaceae</taxon>
        <taxon>Malvoideae</taxon>
        <taxon>Hibiscus</taxon>
    </lineage>
</organism>
<name>A0ABR2D8R0_9ROSI</name>
<comment type="caution">
    <text evidence="3">The sequence shown here is derived from an EMBL/GenBank/DDBJ whole genome shotgun (WGS) entry which is preliminary data.</text>
</comment>
<accession>A0ABR2D8R0</accession>
<feature type="transmembrane region" description="Helical" evidence="2">
    <location>
        <begin position="34"/>
        <end position="55"/>
    </location>
</feature>
<keyword evidence="4" id="KW-1185">Reference proteome</keyword>
<gene>
    <name evidence="3" type="ORF">V6N12_053841</name>
</gene>
<sequence>MSTLYPDDSDPNAWFAKNSGGGGGGGGGTSSMTVIWIVVGILIAILVLGIAYYMAKKGKSFSLCFGCKIEFGSTHNCESKC</sequence>
<evidence type="ECO:0000256" key="2">
    <source>
        <dbReference type="SAM" id="Phobius"/>
    </source>
</evidence>
<dbReference type="Proteomes" id="UP001472677">
    <property type="component" value="Unassembled WGS sequence"/>
</dbReference>
<proteinExistence type="predicted"/>
<evidence type="ECO:0000313" key="4">
    <source>
        <dbReference type="Proteomes" id="UP001472677"/>
    </source>
</evidence>
<keyword evidence="2" id="KW-0472">Membrane</keyword>
<keyword evidence="2" id="KW-1133">Transmembrane helix</keyword>